<keyword evidence="6" id="KW-1185">Reference proteome</keyword>
<accession>A0ABN6GKY6</accession>
<dbReference type="SMART" id="SM00382">
    <property type="entry name" value="AAA"/>
    <property type="match status" value="1"/>
</dbReference>
<dbReference type="PANTHER" id="PTHR42711:SF17">
    <property type="entry name" value="ABC TRANSPORTER ATP-BINDING PROTEIN"/>
    <property type="match status" value="1"/>
</dbReference>
<feature type="domain" description="ABC transporter" evidence="4">
    <location>
        <begin position="2"/>
        <end position="217"/>
    </location>
</feature>
<dbReference type="SUPFAM" id="SSF52540">
    <property type="entry name" value="P-loop containing nucleoside triphosphate hydrolases"/>
    <property type="match status" value="1"/>
</dbReference>
<keyword evidence="2" id="KW-0547">Nucleotide-binding</keyword>
<evidence type="ECO:0000256" key="2">
    <source>
        <dbReference type="ARBA" id="ARBA00022741"/>
    </source>
</evidence>
<evidence type="ECO:0000313" key="6">
    <source>
        <dbReference type="Proteomes" id="UP000825100"/>
    </source>
</evidence>
<keyword evidence="3" id="KW-0067">ATP-binding</keyword>
<dbReference type="InterPro" id="IPR003593">
    <property type="entry name" value="AAA+_ATPase"/>
</dbReference>
<dbReference type="Gene3D" id="3.40.50.300">
    <property type="entry name" value="P-loop containing nucleotide triphosphate hydrolases"/>
    <property type="match status" value="1"/>
</dbReference>
<evidence type="ECO:0000256" key="3">
    <source>
        <dbReference type="ARBA" id="ARBA00022840"/>
    </source>
</evidence>
<organism evidence="5 6">
    <name type="scientific">Latilactobacillus curvatus</name>
    <name type="common">Lactobacillus curvatus</name>
    <dbReference type="NCBI Taxonomy" id="28038"/>
    <lineage>
        <taxon>Bacteria</taxon>
        <taxon>Bacillati</taxon>
        <taxon>Bacillota</taxon>
        <taxon>Bacilli</taxon>
        <taxon>Lactobacillales</taxon>
        <taxon>Lactobacillaceae</taxon>
        <taxon>Latilactobacillus</taxon>
    </lineage>
</organism>
<dbReference type="InterPro" id="IPR003439">
    <property type="entry name" value="ABC_transporter-like_ATP-bd"/>
</dbReference>
<geneLocation type="plasmid" evidence="5 6">
    <name>WDN19_con2</name>
</geneLocation>
<dbReference type="InterPro" id="IPR017871">
    <property type="entry name" value="ABC_transporter-like_CS"/>
</dbReference>
<protein>
    <recommendedName>
        <fullName evidence="4">ABC transporter domain-containing protein</fullName>
    </recommendedName>
</protein>
<keyword evidence="5" id="KW-0614">Plasmid</keyword>
<gene>
    <name evidence="5" type="ORF">LTWDN19_20810</name>
</gene>
<dbReference type="Proteomes" id="UP000825100">
    <property type="component" value="Plasmid WDN19_con2"/>
</dbReference>
<keyword evidence="1" id="KW-0813">Transport</keyword>
<dbReference type="PROSITE" id="PS50893">
    <property type="entry name" value="ABC_TRANSPORTER_2"/>
    <property type="match status" value="1"/>
</dbReference>
<evidence type="ECO:0000259" key="4">
    <source>
        <dbReference type="PROSITE" id="PS50893"/>
    </source>
</evidence>
<dbReference type="InterPro" id="IPR027417">
    <property type="entry name" value="P-loop_NTPase"/>
</dbReference>
<dbReference type="EMBL" id="AP024686">
    <property type="protein sequence ID" value="BCX31514.1"/>
    <property type="molecule type" value="Genomic_DNA"/>
</dbReference>
<dbReference type="PROSITE" id="PS00211">
    <property type="entry name" value="ABC_TRANSPORTER_1"/>
    <property type="match status" value="1"/>
</dbReference>
<name>A0ABN6GKY6_LATCU</name>
<dbReference type="PANTHER" id="PTHR42711">
    <property type="entry name" value="ABC TRANSPORTER ATP-BINDING PROTEIN"/>
    <property type="match status" value="1"/>
</dbReference>
<dbReference type="InterPro" id="IPR050763">
    <property type="entry name" value="ABC_transporter_ATP-binding"/>
</dbReference>
<dbReference type="RefSeq" id="WP_035147768.1">
    <property type="nucleotide sequence ID" value="NZ_AP024686.1"/>
</dbReference>
<dbReference type="CDD" id="cd03230">
    <property type="entry name" value="ABC_DR_subfamily_A"/>
    <property type="match status" value="1"/>
</dbReference>
<dbReference type="Pfam" id="PF00005">
    <property type="entry name" value="ABC_tran"/>
    <property type="match status" value="1"/>
</dbReference>
<evidence type="ECO:0000313" key="5">
    <source>
        <dbReference type="EMBL" id="BCX31514.1"/>
    </source>
</evidence>
<evidence type="ECO:0000256" key="1">
    <source>
        <dbReference type="ARBA" id="ARBA00022448"/>
    </source>
</evidence>
<sequence>MLKVKNIHKDFKNSKVLKGVSFNIEKNDNIALLGSNGAGKSTLIKIISGEIKSDIGYIETSLDFRSEVGIMPQDDILIGDLTVSEIISLKLSMCGENNNNYKYWIKKVGLEKYSNSFVESLSGGQKRRLSLLMSILNSPKMIFLDEPTTGMDLAAVDNFWGLMKKSDFTSVIITHDFNQIDNFFDRILILNEGLIISDTTVAKIHNSGKNVEEFYRQAVQGGNLNDKVNSN</sequence>
<reference evidence="5 6" key="1">
    <citation type="submission" date="2021-05" db="EMBL/GenBank/DDBJ databases">
        <title>Complete Genome Sequence of Latilactobacillus sp. Strain WDN19, a High D-Aspartate-producing Lactic Acid Bacterium Isolated from a Japanese Pickle.</title>
        <authorList>
            <person name="Kajitani K."/>
            <person name="Takahashi S."/>
        </authorList>
    </citation>
    <scope>NUCLEOTIDE SEQUENCE [LARGE SCALE GENOMIC DNA]</scope>
    <source>
        <strain evidence="5 6">WDN19</strain>
        <plasmid evidence="5 6">WDN19_con2</plasmid>
    </source>
</reference>
<proteinExistence type="predicted"/>